<keyword evidence="10" id="KW-0718">Serine biosynthesis</keyword>
<dbReference type="InterPro" id="IPR006139">
    <property type="entry name" value="D-isomer_2_OHA_DH_cat_dom"/>
</dbReference>
<dbReference type="InterPro" id="IPR015422">
    <property type="entry name" value="PyrdxlP-dep_Trfase_small"/>
</dbReference>
<dbReference type="GO" id="GO:0004617">
    <property type="term" value="F:phosphoglycerate dehydrogenase activity"/>
    <property type="evidence" value="ECO:0007669"/>
    <property type="project" value="UniProtKB-EC"/>
</dbReference>
<evidence type="ECO:0000256" key="9">
    <source>
        <dbReference type="ARBA" id="ARBA00048731"/>
    </source>
</evidence>
<dbReference type="InterPro" id="IPR029752">
    <property type="entry name" value="D-isomer_DH_CS1"/>
</dbReference>
<sequence>MARILCSDPIDPICPELLRSAGHEVTCAPTAMTHDELVRAIPDYEALVLRSGSRVDRAVVEAAKSLRIIGRAGTGVDNIDVVSATKQGVLVMNTPFGNTISAAELTVGLISAVSKCGGETCADEVAGARHSAIHDKTLGIVGLGRIGREVAKRCNAFGMNVIGYDPILSSASAKAHGIEPVSLTELFARSDFISLHVPLNANTKQLVNRQRLALCKDGVKIINCARAGLIDHAALLEAVTASKVAGVAFDILPPSPPSEVWQELLAHPNVLVTPHIGALTTDAQKKVARDLAYQINDALAGKSFKGVLNAPNIDFGRREEHLPFLSLAEKLGSMHAQLLDETRLQRILVISEGRRVTSSELSGQLVNGVLKGLLSHMLEEEVTFTNARQIAEVMGIQCVEHKHEEVGGSSFSNLLTVVFEKEDGTTRKITGTVFGKSQLRLVGFNDLSMDAIPSGSMLMFSNLDKPGVLHSVTSVLAKNEINIGNFGLAREKSGANAVGVLNVDEAIPDRVVDELEALQQVSNIRRVNLLELNTTSGGWEQFLKPKDDYKGVDETIPEEGLKDDIKVVVRHKKPTVKPSSPNFGSGPCKKRPGYSLAKLSDVALGRSHRSALGKGLLEEAIVRSKQILQLPEDYVLGIVPASDTGAFEMAMWNMLGERPVDVCYWESFGQQWFKDAVNELKLENVTELSAPFGQLPDLTQTNPDHDILFTWNGTTSGVRVPNADWISDKRTGLTFNDVTSAAFAMDIDWPKIDVCTFSWQKVLGGEGGHGVLILSPRAIERLESWKPKNRAMPKIFRLTNAKTGALLRGIFDGSTINTPSMLCVEDYLDALRWAESVGGVAGLMDISQRNLKVVEDFVADNSRWIKFLAANKAIRSNTSVCLQLEGLGKDEVKQMTKLLEREQVAYDIGSYRDAPPGIRIWCGATVETKDLEALLPWIKWAYMEVKTAFEVAQQGSNSE</sequence>
<keyword evidence="13" id="KW-1185">Reference proteome</keyword>
<dbReference type="Gene3D" id="3.30.70.260">
    <property type="match status" value="1"/>
</dbReference>
<dbReference type="InterPro" id="IPR054480">
    <property type="entry name" value="AHAS_small-like_ACT"/>
</dbReference>
<dbReference type="GO" id="GO:0006564">
    <property type="term" value="P:L-serine biosynthetic process"/>
    <property type="evidence" value="ECO:0007669"/>
    <property type="project" value="UniProtKB-KW"/>
</dbReference>
<keyword evidence="6 10" id="KW-0560">Oxidoreductase</keyword>
<dbReference type="CDD" id="cd04902">
    <property type="entry name" value="ACT_3PGDH-xct"/>
    <property type="match status" value="1"/>
</dbReference>
<dbReference type="CDD" id="cd01494">
    <property type="entry name" value="AAT_I"/>
    <property type="match status" value="1"/>
</dbReference>
<dbReference type="PANTHER" id="PTHR21152:SF40">
    <property type="entry name" value="ALANINE--GLYOXYLATE AMINOTRANSFERASE"/>
    <property type="match status" value="1"/>
</dbReference>
<dbReference type="Pfam" id="PF22629">
    <property type="entry name" value="ACT_AHAS_ss"/>
    <property type="match status" value="1"/>
</dbReference>
<reference evidence="12" key="2">
    <citation type="journal article" date="2023" name="Microbiol Resour">
        <title>Decontamination and Annotation of the Draft Genome Sequence of the Oomycete Lagenidium giganteum ARSEF 373.</title>
        <authorList>
            <person name="Morgan W.R."/>
            <person name="Tartar A."/>
        </authorList>
    </citation>
    <scope>NUCLEOTIDE SEQUENCE</scope>
    <source>
        <strain evidence="12">ARSEF 373</strain>
    </source>
</reference>
<dbReference type="Proteomes" id="UP001146120">
    <property type="component" value="Unassembled WGS sequence"/>
</dbReference>
<comment type="similarity">
    <text evidence="4 10">Belongs to the D-isomer specific 2-hydroxyacid dehydrogenase family.</text>
</comment>
<dbReference type="InterPro" id="IPR045865">
    <property type="entry name" value="ACT-like_dom_sf"/>
</dbReference>
<feature type="domain" description="ACT" evidence="11">
    <location>
        <begin position="457"/>
        <end position="532"/>
    </location>
</feature>
<dbReference type="NCBIfam" id="TIGR01365">
    <property type="entry name" value="serC_2"/>
    <property type="match status" value="1"/>
</dbReference>
<reference evidence="12" key="1">
    <citation type="submission" date="2022-11" db="EMBL/GenBank/DDBJ databases">
        <authorList>
            <person name="Morgan W.R."/>
            <person name="Tartar A."/>
        </authorList>
    </citation>
    <scope>NUCLEOTIDE SEQUENCE</scope>
    <source>
        <strain evidence="12">ARSEF 373</strain>
    </source>
</reference>
<dbReference type="EMBL" id="DAKRPA010000069">
    <property type="protein sequence ID" value="DBA00140.1"/>
    <property type="molecule type" value="Genomic_DNA"/>
</dbReference>
<evidence type="ECO:0000256" key="4">
    <source>
        <dbReference type="ARBA" id="ARBA00005854"/>
    </source>
</evidence>
<dbReference type="GO" id="GO:0051287">
    <property type="term" value="F:NAD binding"/>
    <property type="evidence" value="ECO:0007669"/>
    <property type="project" value="UniProtKB-UniRule"/>
</dbReference>
<evidence type="ECO:0000313" key="12">
    <source>
        <dbReference type="EMBL" id="DBA00140.1"/>
    </source>
</evidence>
<evidence type="ECO:0000313" key="13">
    <source>
        <dbReference type="Proteomes" id="UP001146120"/>
    </source>
</evidence>
<dbReference type="Gene3D" id="3.40.50.720">
    <property type="entry name" value="NAD(P)-binding Rossmann-like Domain"/>
    <property type="match status" value="2"/>
</dbReference>
<dbReference type="InterPro" id="IPR029753">
    <property type="entry name" value="D-isomer_DH_CS"/>
</dbReference>
<dbReference type="PROSITE" id="PS00670">
    <property type="entry name" value="D_2_HYDROXYACID_DH_2"/>
    <property type="match status" value="1"/>
</dbReference>
<dbReference type="PROSITE" id="PS00065">
    <property type="entry name" value="D_2_HYDROXYACID_DH_1"/>
    <property type="match status" value="1"/>
</dbReference>
<dbReference type="SUPFAM" id="SSF51735">
    <property type="entry name" value="NAD(P)-binding Rossmann-fold domains"/>
    <property type="match status" value="1"/>
</dbReference>
<dbReference type="AlphaFoldDB" id="A0AAV2Z647"/>
<dbReference type="Pfam" id="PF00389">
    <property type="entry name" value="2-Hacid_dh"/>
    <property type="match status" value="1"/>
</dbReference>
<evidence type="ECO:0000256" key="6">
    <source>
        <dbReference type="ARBA" id="ARBA00023002"/>
    </source>
</evidence>
<evidence type="ECO:0000256" key="8">
    <source>
        <dbReference type="ARBA" id="ARBA00048126"/>
    </source>
</evidence>
<dbReference type="InterPro" id="IPR036291">
    <property type="entry name" value="NAD(P)-bd_dom_sf"/>
</dbReference>
<dbReference type="Pfam" id="PF02826">
    <property type="entry name" value="2-Hacid_dh_C"/>
    <property type="match status" value="1"/>
</dbReference>
<dbReference type="CDD" id="cd12173">
    <property type="entry name" value="PGDH_4"/>
    <property type="match status" value="1"/>
</dbReference>
<keyword evidence="10" id="KW-0028">Amino-acid biosynthesis</keyword>
<comment type="catalytic activity">
    <reaction evidence="8">
        <text>(R)-2-hydroxyglutarate + NAD(+) = 2-oxoglutarate + NADH + H(+)</text>
        <dbReference type="Rhea" id="RHEA:49612"/>
        <dbReference type="ChEBI" id="CHEBI:15378"/>
        <dbReference type="ChEBI" id="CHEBI:15801"/>
        <dbReference type="ChEBI" id="CHEBI:16810"/>
        <dbReference type="ChEBI" id="CHEBI:57540"/>
        <dbReference type="ChEBI" id="CHEBI:57945"/>
        <dbReference type="EC" id="1.1.1.399"/>
    </reaction>
</comment>
<evidence type="ECO:0000256" key="1">
    <source>
        <dbReference type="ARBA" id="ARBA00001933"/>
    </source>
</evidence>
<dbReference type="SUPFAM" id="SSF143548">
    <property type="entry name" value="Serine metabolism enzymes domain"/>
    <property type="match status" value="1"/>
</dbReference>
<evidence type="ECO:0000256" key="5">
    <source>
        <dbReference type="ARBA" id="ARBA00022898"/>
    </source>
</evidence>
<protein>
    <recommendedName>
        <fullName evidence="10">D-3-phosphoglycerate dehydrogenase</fullName>
        <ecNumber evidence="10">1.1.1.95</ecNumber>
    </recommendedName>
</protein>
<dbReference type="EC" id="1.1.1.95" evidence="10"/>
<comment type="caution">
    <text evidence="12">The sequence shown here is derived from an EMBL/GenBank/DDBJ whole genome shotgun (WGS) entry which is preliminary data.</text>
</comment>
<evidence type="ECO:0000256" key="7">
    <source>
        <dbReference type="ARBA" id="ARBA00023027"/>
    </source>
</evidence>
<keyword evidence="7 10" id="KW-0520">NAD</keyword>
<dbReference type="Gene3D" id="3.90.1150.10">
    <property type="entry name" value="Aspartate Aminotransferase, domain 1"/>
    <property type="match status" value="1"/>
</dbReference>
<accession>A0AAV2Z647</accession>
<evidence type="ECO:0000259" key="11">
    <source>
        <dbReference type="PROSITE" id="PS51671"/>
    </source>
</evidence>
<dbReference type="InterPro" id="IPR002912">
    <property type="entry name" value="ACT_dom"/>
</dbReference>
<keyword evidence="5" id="KW-0663">Pyridoxal phosphate</keyword>
<evidence type="ECO:0000256" key="3">
    <source>
        <dbReference type="ARBA" id="ARBA00005216"/>
    </source>
</evidence>
<dbReference type="SUPFAM" id="SSF52283">
    <property type="entry name" value="Formate/glycerate dehydrogenase catalytic domain-like"/>
    <property type="match status" value="1"/>
</dbReference>
<dbReference type="Gene3D" id="3.30.1330.90">
    <property type="entry name" value="D-3-phosphoglycerate dehydrogenase, domain 3"/>
    <property type="match status" value="1"/>
</dbReference>
<dbReference type="InterPro" id="IPR006140">
    <property type="entry name" value="D-isomer_DH_NAD-bd"/>
</dbReference>
<dbReference type="NCBIfam" id="TIGR01327">
    <property type="entry name" value="PGDH"/>
    <property type="match status" value="1"/>
</dbReference>
<organism evidence="12 13">
    <name type="scientific">Lagenidium giganteum</name>
    <dbReference type="NCBI Taxonomy" id="4803"/>
    <lineage>
        <taxon>Eukaryota</taxon>
        <taxon>Sar</taxon>
        <taxon>Stramenopiles</taxon>
        <taxon>Oomycota</taxon>
        <taxon>Peronosporomycetes</taxon>
        <taxon>Pythiales</taxon>
        <taxon>Pythiaceae</taxon>
    </lineage>
</organism>
<dbReference type="Pfam" id="PF19304">
    <property type="entry name" value="PGDH_inter"/>
    <property type="match status" value="1"/>
</dbReference>
<name>A0AAV2Z647_9STRA</name>
<dbReference type="Gene3D" id="3.40.640.10">
    <property type="entry name" value="Type I PLP-dependent aspartate aminotransferase-like (Major domain)"/>
    <property type="match status" value="1"/>
</dbReference>
<dbReference type="PANTHER" id="PTHR21152">
    <property type="entry name" value="AMINOTRANSFERASE CLASS V"/>
    <property type="match status" value="1"/>
</dbReference>
<dbReference type="InterPro" id="IPR015421">
    <property type="entry name" value="PyrdxlP-dep_Trfase_major"/>
</dbReference>
<dbReference type="PROSITE" id="PS51671">
    <property type="entry name" value="ACT"/>
    <property type="match status" value="1"/>
</dbReference>
<evidence type="ECO:0000256" key="10">
    <source>
        <dbReference type="RuleBase" id="RU363003"/>
    </source>
</evidence>
<dbReference type="InterPro" id="IPR029009">
    <property type="entry name" value="ASB_dom_sf"/>
</dbReference>
<comment type="function">
    <text evidence="2">Catalyzes the reversible oxidation of 3-phospho-D-glycerate to 3-phosphonooxypyruvate, the first step of the phosphorylated L-serine biosynthesis pathway. Also catalyzes the reversible oxidation of 2-hydroxyglutarate to 2-oxoglutarate.</text>
</comment>
<comment type="pathway">
    <text evidence="3 10">Amino-acid biosynthesis; L-serine biosynthesis; L-serine from 3-phospho-D-glycerate: step 1/3.</text>
</comment>
<dbReference type="InterPro" id="IPR045626">
    <property type="entry name" value="PGDH_ASB_dom"/>
</dbReference>
<comment type="cofactor">
    <cofactor evidence="1">
        <name>pyridoxal 5'-phosphate</name>
        <dbReference type="ChEBI" id="CHEBI:597326"/>
    </cofactor>
</comment>
<comment type="catalytic activity">
    <reaction evidence="9 10">
        <text>(2R)-3-phosphoglycerate + NAD(+) = 3-phosphooxypyruvate + NADH + H(+)</text>
        <dbReference type="Rhea" id="RHEA:12641"/>
        <dbReference type="ChEBI" id="CHEBI:15378"/>
        <dbReference type="ChEBI" id="CHEBI:18110"/>
        <dbReference type="ChEBI" id="CHEBI:57540"/>
        <dbReference type="ChEBI" id="CHEBI:57945"/>
        <dbReference type="ChEBI" id="CHEBI:58272"/>
        <dbReference type="EC" id="1.1.1.95"/>
    </reaction>
</comment>
<gene>
    <name evidence="12" type="ORF">N0F65_000463</name>
</gene>
<dbReference type="GO" id="GO:0004648">
    <property type="term" value="F:O-phospho-L-serine:2-oxoglutarate aminotransferase activity"/>
    <property type="evidence" value="ECO:0007669"/>
    <property type="project" value="InterPro"/>
</dbReference>
<dbReference type="InterPro" id="IPR006236">
    <property type="entry name" value="PGDH"/>
</dbReference>
<dbReference type="SUPFAM" id="SSF55021">
    <property type="entry name" value="ACT-like"/>
    <property type="match status" value="1"/>
</dbReference>
<dbReference type="InterPro" id="IPR006271">
    <property type="entry name" value="Pser_aminoTfrase_methanosarc"/>
</dbReference>
<proteinExistence type="inferred from homology"/>
<dbReference type="NCBIfam" id="NF002841">
    <property type="entry name" value="PRK03080.1-2"/>
    <property type="match status" value="1"/>
</dbReference>
<evidence type="ECO:0000256" key="2">
    <source>
        <dbReference type="ARBA" id="ARBA00003800"/>
    </source>
</evidence>
<dbReference type="SUPFAM" id="SSF53383">
    <property type="entry name" value="PLP-dependent transferases"/>
    <property type="match status" value="1"/>
</dbReference>
<dbReference type="InterPro" id="IPR015424">
    <property type="entry name" value="PyrdxlP-dep_Trfase"/>
</dbReference>